<organism evidence="1 2">
    <name type="scientific">Agaribacillus aureus</name>
    <dbReference type="NCBI Taxonomy" id="3051825"/>
    <lineage>
        <taxon>Bacteria</taxon>
        <taxon>Pseudomonadati</taxon>
        <taxon>Bacteroidota</taxon>
        <taxon>Cytophagia</taxon>
        <taxon>Cytophagales</taxon>
        <taxon>Splendidivirgaceae</taxon>
        <taxon>Agaribacillus</taxon>
    </lineage>
</organism>
<name>A0ABT8LFY0_9BACT</name>
<dbReference type="RefSeq" id="WP_346761810.1">
    <property type="nucleotide sequence ID" value="NZ_JAUJEB010000009.1"/>
</dbReference>
<dbReference type="Proteomes" id="UP001172083">
    <property type="component" value="Unassembled WGS sequence"/>
</dbReference>
<evidence type="ECO:0008006" key="3">
    <source>
        <dbReference type="Google" id="ProtNLM"/>
    </source>
</evidence>
<accession>A0ABT8LFY0</accession>
<dbReference type="EMBL" id="JAUJEB010000009">
    <property type="protein sequence ID" value="MDN5216473.1"/>
    <property type="molecule type" value="Genomic_DNA"/>
</dbReference>
<keyword evidence="2" id="KW-1185">Reference proteome</keyword>
<sequence>MKNFIIFSLAFTLAMSFGCSEDEGPSCFKCVYEKRSTGCGGSGFGAWEEGSSEHDASTIRDDLTPQSYCDLVYPASDLACELNCCISFQFKNVVVASCD</sequence>
<gene>
    <name evidence="1" type="ORF">QQ020_30675</name>
</gene>
<reference evidence="1" key="1">
    <citation type="submission" date="2023-06" db="EMBL/GenBank/DDBJ databases">
        <title>Genomic of Agaribacillus aureum.</title>
        <authorList>
            <person name="Wang G."/>
        </authorList>
    </citation>
    <scope>NUCLEOTIDE SEQUENCE</scope>
    <source>
        <strain evidence="1">BMA12</strain>
    </source>
</reference>
<comment type="caution">
    <text evidence="1">The sequence shown here is derived from an EMBL/GenBank/DDBJ whole genome shotgun (WGS) entry which is preliminary data.</text>
</comment>
<evidence type="ECO:0000313" key="2">
    <source>
        <dbReference type="Proteomes" id="UP001172083"/>
    </source>
</evidence>
<proteinExistence type="predicted"/>
<protein>
    <recommendedName>
        <fullName evidence="3">Lipoprotein</fullName>
    </recommendedName>
</protein>
<dbReference type="PROSITE" id="PS51257">
    <property type="entry name" value="PROKAR_LIPOPROTEIN"/>
    <property type="match status" value="1"/>
</dbReference>
<evidence type="ECO:0000313" key="1">
    <source>
        <dbReference type="EMBL" id="MDN5216473.1"/>
    </source>
</evidence>